<evidence type="ECO:0000259" key="1">
    <source>
        <dbReference type="Pfam" id="PF05678"/>
    </source>
</evidence>
<evidence type="ECO:0000313" key="2">
    <source>
        <dbReference type="EMBL" id="GKU91372.1"/>
    </source>
</evidence>
<feature type="domain" description="VQ" evidence="1">
    <location>
        <begin position="22"/>
        <end position="47"/>
    </location>
</feature>
<protein>
    <recommendedName>
        <fullName evidence="1">VQ domain-containing protein</fullName>
    </recommendedName>
</protein>
<dbReference type="EMBL" id="BPVZ01000005">
    <property type="protein sequence ID" value="GKU91372.1"/>
    <property type="molecule type" value="Genomic_DNA"/>
</dbReference>
<gene>
    <name evidence="2" type="ORF">SLEP1_g5257</name>
</gene>
<dbReference type="InterPro" id="IPR039335">
    <property type="entry name" value="SIB1/2"/>
</dbReference>
<comment type="caution">
    <text evidence="2">The sequence shown here is derived from an EMBL/GenBank/DDBJ whole genome shotgun (WGS) entry which is preliminary data.</text>
</comment>
<dbReference type="PANTHER" id="PTHR33624">
    <property type="entry name" value="SIGMA FACTOR BINDING PROTEIN 1, CHLOROPLASTIC"/>
    <property type="match status" value="1"/>
</dbReference>
<proteinExistence type="predicted"/>
<accession>A0AAV5HRD5</accession>
<keyword evidence="3" id="KW-1185">Reference proteome</keyword>
<dbReference type="Pfam" id="PF05678">
    <property type="entry name" value="VQ"/>
    <property type="match status" value="1"/>
</dbReference>
<evidence type="ECO:0000313" key="3">
    <source>
        <dbReference type="Proteomes" id="UP001054252"/>
    </source>
</evidence>
<sequence>MKGKEQNARRNSPKNGIKVVYISSPMKVKTCASKFRALVQELTGKDSEAATAKAFVNDANKNTGGLDGRSGELRQPMCSESRFDGALVPHIEDSFRGMFIQVYKNLLRWMG</sequence>
<name>A0AAV5HRD5_9ROSI</name>
<dbReference type="Proteomes" id="UP001054252">
    <property type="component" value="Unassembled WGS sequence"/>
</dbReference>
<reference evidence="2 3" key="1">
    <citation type="journal article" date="2021" name="Commun. Biol.">
        <title>The genome of Shorea leprosula (Dipterocarpaceae) highlights the ecological relevance of drought in aseasonal tropical rainforests.</title>
        <authorList>
            <person name="Ng K.K.S."/>
            <person name="Kobayashi M.J."/>
            <person name="Fawcett J.A."/>
            <person name="Hatakeyama M."/>
            <person name="Paape T."/>
            <person name="Ng C.H."/>
            <person name="Ang C.C."/>
            <person name="Tnah L.H."/>
            <person name="Lee C.T."/>
            <person name="Nishiyama T."/>
            <person name="Sese J."/>
            <person name="O'Brien M.J."/>
            <person name="Copetti D."/>
            <person name="Mohd Noor M.I."/>
            <person name="Ong R.C."/>
            <person name="Putra M."/>
            <person name="Sireger I.Z."/>
            <person name="Indrioko S."/>
            <person name="Kosugi Y."/>
            <person name="Izuno A."/>
            <person name="Isagi Y."/>
            <person name="Lee S.L."/>
            <person name="Shimizu K.K."/>
        </authorList>
    </citation>
    <scope>NUCLEOTIDE SEQUENCE [LARGE SCALE GENOMIC DNA]</scope>
    <source>
        <strain evidence="2">214</strain>
    </source>
</reference>
<dbReference type="PANTHER" id="PTHR33624:SF17">
    <property type="entry name" value="OS07G0687400 PROTEIN"/>
    <property type="match status" value="1"/>
</dbReference>
<organism evidence="2 3">
    <name type="scientific">Rubroshorea leprosula</name>
    <dbReference type="NCBI Taxonomy" id="152421"/>
    <lineage>
        <taxon>Eukaryota</taxon>
        <taxon>Viridiplantae</taxon>
        <taxon>Streptophyta</taxon>
        <taxon>Embryophyta</taxon>
        <taxon>Tracheophyta</taxon>
        <taxon>Spermatophyta</taxon>
        <taxon>Magnoliopsida</taxon>
        <taxon>eudicotyledons</taxon>
        <taxon>Gunneridae</taxon>
        <taxon>Pentapetalae</taxon>
        <taxon>rosids</taxon>
        <taxon>malvids</taxon>
        <taxon>Malvales</taxon>
        <taxon>Dipterocarpaceae</taxon>
        <taxon>Rubroshorea</taxon>
    </lineage>
</organism>
<dbReference type="InterPro" id="IPR008889">
    <property type="entry name" value="VQ"/>
</dbReference>
<dbReference type="AlphaFoldDB" id="A0AAV5HRD5"/>